<organism evidence="2 3">
    <name type="scientific">Nesidiocoris tenuis</name>
    <dbReference type="NCBI Taxonomy" id="355587"/>
    <lineage>
        <taxon>Eukaryota</taxon>
        <taxon>Metazoa</taxon>
        <taxon>Ecdysozoa</taxon>
        <taxon>Arthropoda</taxon>
        <taxon>Hexapoda</taxon>
        <taxon>Insecta</taxon>
        <taxon>Pterygota</taxon>
        <taxon>Neoptera</taxon>
        <taxon>Paraneoptera</taxon>
        <taxon>Hemiptera</taxon>
        <taxon>Heteroptera</taxon>
        <taxon>Panheteroptera</taxon>
        <taxon>Cimicomorpha</taxon>
        <taxon>Miridae</taxon>
        <taxon>Dicyphina</taxon>
        <taxon>Nesidiocoris</taxon>
    </lineage>
</organism>
<dbReference type="EMBL" id="AP028909">
    <property type="protein sequence ID" value="BES89684.1"/>
    <property type="molecule type" value="Genomic_DNA"/>
</dbReference>
<evidence type="ECO:0000313" key="3">
    <source>
        <dbReference type="Proteomes" id="UP001307889"/>
    </source>
</evidence>
<protein>
    <submittedName>
        <fullName evidence="2">Uncharacterized protein</fullName>
    </submittedName>
</protein>
<proteinExistence type="predicted"/>
<feature type="region of interest" description="Disordered" evidence="1">
    <location>
        <begin position="71"/>
        <end position="91"/>
    </location>
</feature>
<sequence>MTGGIERVTVKTKSLSEALIWIQFPGRSGTVQRAAPRILPAKRERREGARGPLLFQLTGSSRFRQWWKMEEQANESDRGKRRDGAREKRSE</sequence>
<reference evidence="2 3" key="1">
    <citation type="submission" date="2023-09" db="EMBL/GenBank/DDBJ databases">
        <title>Nesidiocoris tenuis whole genome shotgun sequence.</title>
        <authorList>
            <person name="Shibata T."/>
            <person name="Shimoda M."/>
            <person name="Kobayashi T."/>
            <person name="Uehara T."/>
        </authorList>
    </citation>
    <scope>NUCLEOTIDE SEQUENCE [LARGE SCALE GENOMIC DNA]</scope>
    <source>
        <strain evidence="2 3">Japan</strain>
    </source>
</reference>
<keyword evidence="3" id="KW-1185">Reference proteome</keyword>
<gene>
    <name evidence="2" type="ORF">NTJ_02491</name>
</gene>
<name>A0ABN7AES0_9HEMI</name>
<evidence type="ECO:0000256" key="1">
    <source>
        <dbReference type="SAM" id="MobiDB-lite"/>
    </source>
</evidence>
<evidence type="ECO:0000313" key="2">
    <source>
        <dbReference type="EMBL" id="BES89684.1"/>
    </source>
</evidence>
<dbReference type="Proteomes" id="UP001307889">
    <property type="component" value="Chromosome 1"/>
</dbReference>
<accession>A0ABN7AES0</accession>